<name>A0AAD2HJC0_9AGAR</name>
<protein>
    <submittedName>
        <fullName evidence="1">Uncharacterized protein</fullName>
    </submittedName>
</protein>
<organism evidence="1 2">
    <name type="scientific">Mycena citricolor</name>
    <dbReference type="NCBI Taxonomy" id="2018698"/>
    <lineage>
        <taxon>Eukaryota</taxon>
        <taxon>Fungi</taxon>
        <taxon>Dikarya</taxon>
        <taxon>Basidiomycota</taxon>
        <taxon>Agaricomycotina</taxon>
        <taxon>Agaricomycetes</taxon>
        <taxon>Agaricomycetidae</taxon>
        <taxon>Agaricales</taxon>
        <taxon>Marasmiineae</taxon>
        <taxon>Mycenaceae</taxon>
        <taxon>Mycena</taxon>
    </lineage>
</organism>
<proteinExistence type="predicted"/>
<comment type="caution">
    <text evidence="1">The sequence shown here is derived from an EMBL/GenBank/DDBJ whole genome shotgun (WGS) entry which is preliminary data.</text>
</comment>
<dbReference type="EMBL" id="CAVNYO010000405">
    <property type="protein sequence ID" value="CAK5276016.1"/>
    <property type="molecule type" value="Genomic_DNA"/>
</dbReference>
<accession>A0AAD2HJC0</accession>
<dbReference type="AlphaFoldDB" id="A0AAD2HJC0"/>
<evidence type="ECO:0000313" key="1">
    <source>
        <dbReference type="EMBL" id="CAK5276016.1"/>
    </source>
</evidence>
<reference evidence="1" key="1">
    <citation type="submission" date="2023-11" db="EMBL/GenBank/DDBJ databases">
        <authorList>
            <person name="De Vega J J."/>
            <person name="De Vega J J."/>
        </authorList>
    </citation>
    <scope>NUCLEOTIDE SEQUENCE</scope>
</reference>
<dbReference type="Proteomes" id="UP001295794">
    <property type="component" value="Unassembled WGS sequence"/>
</dbReference>
<evidence type="ECO:0000313" key="2">
    <source>
        <dbReference type="Proteomes" id="UP001295794"/>
    </source>
</evidence>
<keyword evidence="2" id="KW-1185">Reference proteome</keyword>
<gene>
    <name evidence="1" type="ORF">MYCIT1_LOCUS24141</name>
</gene>
<sequence length="138" mass="15058">MFSRTLITSTLRGQRLRSSRAVIPRRTFFGLGGNKDSSAIAPAATEQTLRDFQTALQGKPQLLQALKNFAALLENEGISVSSGKMPGPLQLMKLAKNPQFLQSYGQLEAELKSAGIDVRSKEFLKVAQQMMNSKSGSQ</sequence>